<reference evidence="2" key="1">
    <citation type="submission" date="2023-03" db="EMBL/GenBank/DDBJ databases">
        <authorList>
            <person name="Julca I."/>
        </authorList>
    </citation>
    <scope>NUCLEOTIDE SEQUENCE</scope>
</reference>
<dbReference type="Proteomes" id="UP001161247">
    <property type="component" value="Chromosome 8"/>
</dbReference>
<proteinExistence type="predicted"/>
<name>A0AAV1E664_OLDCO</name>
<dbReference type="AlphaFoldDB" id="A0AAV1E664"/>
<protein>
    <submittedName>
        <fullName evidence="2">OLC1v1016547C1</fullName>
    </submittedName>
</protein>
<accession>A0AAV1E664</accession>
<keyword evidence="3" id="KW-1185">Reference proteome</keyword>
<organism evidence="2 3">
    <name type="scientific">Oldenlandia corymbosa var. corymbosa</name>
    <dbReference type="NCBI Taxonomy" id="529605"/>
    <lineage>
        <taxon>Eukaryota</taxon>
        <taxon>Viridiplantae</taxon>
        <taxon>Streptophyta</taxon>
        <taxon>Embryophyta</taxon>
        <taxon>Tracheophyta</taxon>
        <taxon>Spermatophyta</taxon>
        <taxon>Magnoliopsida</taxon>
        <taxon>eudicotyledons</taxon>
        <taxon>Gunneridae</taxon>
        <taxon>Pentapetalae</taxon>
        <taxon>asterids</taxon>
        <taxon>lamiids</taxon>
        <taxon>Gentianales</taxon>
        <taxon>Rubiaceae</taxon>
        <taxon>Rubioideae</taxon>
        <taxon>Spermacoceae</taxon>
        <taxon>Hedyotis-Oldenlandia complex</taxon>
        <taxon>Oldenlandia</taxon>
    </lineage>
</organism>
<evidence type="ECO:0000313" key="3">
    <source>
        <dbReference type="Proteomes" id="UP001161247"/>
    </source>
</evidence>
<feature type="compositionally biased region" description="Basic residues" evidence="1">
    <location>
        <begin position="356"/>
        <end position="368"/>
    </location>
</feature>
<evidence type="ECO:0000256" key="1">
    <source>
        <dbReference type="SAM" id="MobiDB-lite"/>
    </source>
</evidence>
<evidence type="ECO:0000313" key="2">
    <source>
        <dbReference type="EMBL" id="CAI9115605.1"/>
    </source>
</evidence>
<gene>
    <name evidence="2" type="ORF">OLC1_LOCUS22100</name>
</gene>
<sequence length="496" mass="55985">MFNLQDSFEDFGGDGEDYSVVFTTDEEFSEKDDAVDWVKGMGLANGMIINIVSGKRKNGVLMRCCKGGKVKGSLEDGEKYVSMDSKTQITGYKFKVYVHSLGGKWRIRVYPGEFGMHNHSLFDEDHPTRGLSDGVKQVIQCMSKDGCRPCQIMAAIERKFPDEKVNRRQVYNYRKKLHSQGFPVLGDSSAMDVATKTLSVAKHHRYIIMTDYNQETGWRAQHNQLKTWLETSTTSLDTLWAKSKAQEWKEEANDRCDHVVYWTCRIPCACALKKAADVGTSITLKHIHPFWATLNIGEQAVTGGSSDVDDDVLYTRQLMEELNECPKVVRHTVNKALHDIMHPDQCGFKQPEEVKRRKGRPKGAKSKIKATPNVWDYRDDTQGKSTTVTSDSSKKRPSSSGGRTDASTGPVGDGERGNGDRARIELASVQENLQINLDGKFPIPSIDNRWTKGHDPSVAGWELPLLPRIQEWYRLVPLNPRRPVDDNDYTDLSFLD</sequence>
<feature type="region of interest" description="Disordered" evidence="1">
    <location>
        <begin position="343"/>
        <end position="419"/>
    </location>
</feature>
<dbReference type="EMBL" id="OX459125">
    <property type="protein sequence ID" value="CAI9115605.1"/>
    <property type="molecule type" value="Genomic_DNA"/>
</dbReference>